<comment type="caution">
    <text evidence="2">The sequence shown here is derived from an EMBL/GenBank/DDBJ whole genome shotgun (WGS) entry which is preliminary data.</text>
</comment>
<dbReference type="InterPro" id="IPR030392">
    <property type="entry name" value="S74_ICA"/>
</dbReference>
<reference evidence="3" key="1">
    <citation type="journal article" date="2019" name="Int. J. Syst. Evol. Microbiol.">
        <title>The Global Catalogue of Microorganisms (GCM) 10K type strain sequencing project: providing services to taxonomists for standard genome sequencing and annotation.</title>
        <authorList>
            <consortium name="The Broad Institute Genomics Platform"/>
            <consortium name="The Broad Institute Genome Sequencing Center for Infectious Disease"/>
            <person name="Wu L."/>
            <person name="Ma J."/>
        </authorList>
    </citation>
    <scope>NUCLEOTIDE SEQUENCE [LARGE SCALE GENOMIC DNA]</scope>
    <source>
        <strain evidence="3">XZYJ18</strain>
    </source>
</reference>
<evidence type="ECO:0000259" key="1">
    <source>
        <dbReference type="Pfam" id="PF13884"/>
    </source>
</evidence>
<dbReference type="EMBL" id="JBHSFQ010000008">
    <property type="protein sequence ID" value="MFC4562481.1"/>
    <property type="molecule type" value="Genomic_DNA"/>
</dbReference>
<protein>
    <submittedName>
        <fullName evidence="2">Tail fiber domain-containing protein</fullName>
    </submittedName>
</protein>
<feature type="domain" description="Peptidase S74" evidence="1">
    <location>
        <begin position="6"/>
        <end position="41"/>
    </location>
</feature>
<gene>
    <name evidence="2" type="ORF">ACFO4E_11515</name>
</gene>
<sequence length="95" mass="10066">MNGFEVLDKVAALPISTWRYDSEPDHVRHLGPMAQDFHAAFGFGQGDTAIPVVDASGVALVSIQALYRLVGELEADVARLRAEIGTLRGGDSATG</sequence>
<dbReference type="RefSeq" id="WP_378573745.1">
    <property type="nucleotide sequence ID" value="NZ_JBHSFQ010000008.1"/>
</dbReference>
<name>A0ABV9DUQ6_9ACTN</name>
<dbReference type="Pfam" id="PF13884">
    <property type="entry name" value="Peptidase_S74"/>
    <property type="match status" value="1"/>
</dbReference>
<evidence type="ECO:0000313" key="3">
    <source>
        <dbReference type="Proteomes" id="UP001595923"/>
    </source>
</evidence>
<keyword evidence="3" id="KW-1185">Reference proteome</keyword>
<organism evidence="2 3">
    <name type="scientific">Nocardiopsis mangrovi</name>
    <dbReference type="NCBI Taxonomy" id="1179818"/>
    <lineage>
        <taxon>Bacteria</taxon>
        <taxon>Bacillati</taxon>
        <taxon>Actinomycetota</taxon>
        <taxon>Actinomycetes</taxon>
        <taxon>Streptosporangiales</taxon>
        <taxon>Nocardiopsidaceae</taxon>
        <taxon>Nocardiopsis</taxon>
    </lineage>
</organism>
<dbReference type="Proteomes" id="UP001595923">
    <property type="component" value="Unassembled WGS sequence"/>
</dbReference>
<accession>A0ABV9DUQ6</accession>
<evidence type="ECO:0000313" key="2">
    <source>
        <dbReference type="EMBL" id="MFC4562481.1"/>
    </source>
</evidence>
<proteinExistence type="predicted"/>